<feature type="domain" description="FAD/NAD(P)-binding" evidence="7">
    <location>
        <begin position="25"/>
        <end position="264"/>
    </location>
</feature>
<evidence type="ECO:0000259" key="7">
    <source>
        <dbReference type="Pfam" id="PF07992"/>
    </source>
</evidence>
<dbReference type="Pfam" id="PF22366">
    <property type="entry name" value="NDH2_C"/>
    <property type="match status" value="1"/>
</dbReference>
<accession>A0A4S4M1G3</accession>
<name>A0A4S4M1G3_9AGAM</name>
<comment type="similarity">
    <text evidence="1">Belongs to the NADH dehydrogenase family.</text>
</comment>
<gene>
    <name evidence="9" type="ORF">EW146_g2185</name>
</gene>
<reference evidence="9 10" key="1">
    <citation type="submission" date="2019-02" db="EMBL/GenBank/DDBJ databases">
        <title>Genome sequencing of the rare red list fungi Bondarzewia mesenterica.</title>
        <authorList>
            <person name="Buettner E."/>
            <person name="Kellner H."/>
        </authorList>
    </citation>
    <scope>NUCLEOTIDE SEQUENCE [LARGE SCALE GENOMIC DNA]</scope>
    <source>
        <strain evidence="9 10">DSM 108281</strain>
    </source>
</reference>
<dbReference type="EMBL" id="SGPL01000061">
    <property type="protein sequence ID" value="THH18896.1"/>
    <property type="molecule type" value="Genomic_DNA"/>
</dbReference>
<dbReference type="OrthoDB" id="9992747at2759"/>
<evidence type="ECO:0000256" key="6">
    <source>
        <dbReference type="SAM" id="MobiDB-lite"/>
    </source>
</evidence>
<keyword evidence="2" id="KW-0285">Flavoprotein</keyword>
<evidence type="ECO:0000313" key="9">
    <source>
        <dbReference type="EMBL" id="THH18896.1"/>
    </source>
</evidence>
<dbReference type="InterPro" id="IPR054585">
    <property type="entry name" value="NDH2-like_C"/>
</dbReference>
<evidence type="ECO:0000256" key="2">
    <source>
        <dbReference type="ARBA" id="ARBA00022630"/>
    </source>
</evidence>
<dbReference type="Gene3D" id="3.50.50.100">
    <property type="match status" value="1"/>
</dbReference>
<proteinExistence type="inferred from homology"/>
<feature type="domain" description="External alternative NADH-ubiquinone oxidoreductase-like C-terminal" evidence="8">
    <location>
        <begin position="288"/>
        <end position="341"/>
    </location>
</feature>
<comment type="caution">
    <text evidence="9">The sequence shown here is derived from an EMBL/GenBank/DDBJ whole genome shotgun (WGS) entry which is preliminary data.</text>
</comment>
<feature type="region of interest" description="Disordered" evidence="6">
    <location>
        <begin position="1"/>
        <end position="20"/>
    </location>
</feature>
<dbReference type="Proteomes" id="UP000310158">
    <property type="component" value="Unassembled WGS sequence"/>
</dbReference>
<dbReference type="GO" id="GO:0005739">
    <property type="term" value="C:mitochondrion"/>
    <property type="evidence" value="ECO:0007669"/>
    <property type="project" value="TreeGrafter"/>
</dbReference>
<evidence type="ECO:0000256" key="4">
    <source>
        <dbReference type="ARBA" id="ARBA00023002"/>
    </source>
</evidence>
<protein>
    <submittedName>
        <fullName evidence="9">Uncharacterized protein</fullName>
    </submittedName>
</protein>
<organism evidence="9 10">
    <name type="scientific">Bondarzewia mesenterica</name>
    <dbReference type="NCBI Taxonomy" id="1095465"/>
    <lineage>
        <taxon>Eukaryota</taxon>
        <taxon>Fungi</taxon>
        <taxon>Dikarya</taxon>
        <taxon>Basidiomycota</taxon>
        <taxon>Agaricomycotina</taxon>
        <taxon>Agaricomycetes</taxon>
        <taxon>Russulales</taxon>
        <taxon>Bondarzewiaceae</taxon>
        <taxon>Bondarzewia</taxon>
    </lineage>
</organism>
<evidence type="ECO:0000256" key="5">
    <source>
        <dbReference type="ARBA" id="ARBA00023027"/>
    </source>
</evidence>
<evidence type="ECO:0000313" key="10">
    <source>
        <dbReference type="Proteomes" id="UP000310158"/>
    </source>
</evidence>
<keyword evidence="10" id="KW-1185">Reference proteome</keyword>
<dbReference type="InterPro" id="IPR023753">
    <property type="entry name" value="FAD/NAD-binding_dom"/>
</dbReference>
<evidence type="ECO:0000256" key="3">
    <source>
        <dbReference type="ARBA" id="ARBA00022827"/>
    </source>
</evidence>
<dbReference type="AlphaFoldDB" id="A0A4S4M1G3"/>
<dbReference type="InterPro" id="IPR036188">
    <property type="entry name" value="FAD/NAD-bd_sf"/>
</dbReference>
<keyword evidence="3" id="KW-0274">FAD</keyword>
<dbReference type="PRINTS" id="PR00368">
    <property type="entry name" value="FADPNR"/>
</dbReference>
<evidence type="ECO:0000256" key="1">
    <source>
        <dbReference type="ARBA" id="ARBA00005272"/>
    </source>
</evidence>
<dbReference type="GO" id="GO:0003954">
    <property type="term" value="F:NADH dehydrogenase activity"/>
    <property type="evidence" value="ECO:0007669"/>
    <property type="project" value="InterPro"/>
</dbReference>
<keyword evidence="5" id="KW-0520">NAD</keyword>
<dbReference type="PANTHER" id="PTHR43706">
    <property type="entry name" value="NADH DEHYDROGENASE"/>
    <property type="match status" value="1"/>
</dbReference>
<dbReference type="SUPFAM" id="SSF51905">
    <property type="entry name" value="FAD/NAD(P)-binding domain"/>
    <property type="match status" value="2"/>
</dbReference>
<dbReference type="InterPro" id="IPR045024">
    <property type="entry name" value="NDH-2"/>
</dbReference>
<evidence type="ECO:0000259" key="8">
    <source>
        <dbReference type="Pfam" id="PF22366"/>
    </source>
</evidence>
<dbReference type="Pfam" id="PF07992">
    <property type="entry name" value="Pyr_redox_2"/>
    <property type="match status" value="1"/>
</dbReference>
<keyword evidence="4" id="KW-0560">Oxidoreductase</keyword>
<sequence>MPATPPLHVETHSAEEADSTLTKYRRTGTPFEIKYDKLVVAVGAYSQTFGIPGVKENAKFLKDVKDARTIRTRLLECFEQANQPILTDIERRNLLHFCIVGGGPTGVEFAAELHDLLHHEIAKHYPTLARLANITLYDVAPKILGNFDRGLAEFAEKKFNRNGIKLLTSHHVDRVEPGKLFVKEQGEVPFGLLVWSTGLASNSLVLSMTELKKDEKSGSLITNDRLNVLRANGDPDPDVWAIGDAAKIEGSSLPATAQVANQKAKYVTKLLNKIVKGREAKDPFVFQYLGSLAYLGDWQAIYDRSGAQSGLKTKETGRLAWLLWRSAYFTMTLSLRNKILIPTYW</sequence>
<dbReference type="PANTHER" id="PTHR43706:SF17">
    <property type="entry name" value="NADH DEHYDROGENASE (EUROFUNG)"/>
    <property type="match status" value="1"/>
</dbReference>